<gene>
    <name evidence="2" type="ORF">DI628_04220</name>
</gene>
<proteinExistence type="predicted"/>
<comment type="caution">
    <text evidence="2">The sequence shown here is derived from an EMBL/GenBank/DDBJ whole genome shotgun (WGS) entry which is preliminary data.</text>
</comment>
<dbReference type="InterPro" id="IPR021529">
    <property type="entry name" value="DUF2798"/>
</dbReference>
<accession>A0A6N4RCV5</accession>
<evidence type="ECO:0000256" key="1">
    <source>
        <dbReference type="SAM" id="Phobius"/>
    </source>
</evidence>
<evidence type="ECO:0000313" key="2">
    <source>
        <dbReference type="EMBL" id="TKW61832.1"/>
    </source>
</evidence>
<protein>
    <submittedName>
        <fullName evidence="2">DUF2798 domain-containing protein</fullName>
    </submittedName>
</protein>
<reference evidence="2 3" key="1">
    <citation type="journal article" date="2017" name="Nat. Commun.">
        <title>In situ click chemistry generation of cyclooxygenase-2 inhibitors.</title>
        <authorList>
            <person name="Bhardwaj A."/>
            <person name="Kaur J."/>
            <person name="Wuest M."/>
            <person name="Wuest F."/>
        </authorList>
    </citation>
    <scope>NUCLEOTIDE SEQUENCE [LARGE SCALE GENOMIC DNA]</scope>
    <source>
        <strain evidence="2">S2_018_000_R2_106</strain>
    </source>
</reference>
<name>A0A6N4RCV5_BLAVI</name>
<feature type="transmembrane region" description="Helical" evidence="1">
    <location>
        <begin position="12"/>
        <end position="31"/>
    </location>
</feature>
<sequence>MTKLPARYYPIAVPLLLSFIMSFVVSGIATLRGIGIAPDFVNIWMHAWLASWMVAFPVVLFVLPTVRRIVGLFVEEPARR</sequence>
<organism evidence="2 3">
    <name type="scientific">Blastochloris viridis</name>
    <name type="common">Rhodopseudomonas viridis</name>
    <dbReference type="NCBI Taxonomy" id="1079"/>
    <lineage>
        <taxon>Bacteria</taxon>
        <taxon>Pseudomonadati</taxon>
        <taxon>Pseudomonadota</taxon>
        <taxon>Alphaproteobacteria</taxon>
        <taxon>Hyphomicrobiales</taxon>
        <taxon>Blastochloridaceae</taxon>
        <taxon>Blastochloris</taxon>
    </lineage>
</organism>
<dbReference type="Proteomes" id="UP000320948">
    <property type="component" value="Unassembled WGS sequence"/>
</dbReference>
<keyword evidence="1" id="KW-1133">Transmembrane helix</keyword>
<dbReference type="AlphaFoldDB" id="A0A6N4RCV5"/>
<keyword evidence="1" id="KW-0472">Membrane</keyword>
<evidence type="ECO:0000313" key="3">
    <source>
        <dbReference type="Proteomes" id="UP000320948"/>
    </source>
</evidence>
<feature type="transmembrane region" description="Helical" evidence="1">
    <location>
        <begin position="43"/>
        <end position="63"/>
    </location>
</feature>
<dbReference type="EMBL" id="VAFM01000001">
    <property type="protein sequence ID" value="TKW61832.1"/>
    <property type="molecule type" value="Genomic_DNA"/>
</dbReference>
<dbReference type="Pfam" id="PF11391">
    <property type="entry name" value="DUF2798"/>
    <property type="match status" value="1"/>
</dbReference>
<keyword evidence="1" id="KW-0812">Transmembrane</keyword>